<keyword evidence="3" id="KW-1185">Reference proteome</keyword>
<dbReference type="GeneID" id="54462407"/>
<evidence type="ECO:0000313" key="2">
    <source>
        <dbReference type="EMBL" id="KAF2801766.1"/>
    </source>
</evidence>
<reference evidence="4" key="3">
    <citation type="submission" date="2025-04" db="UniProtKB">
        <authorList>
            <consortium name="RefSeq"/>
        </authorList>
    </citation>
    <scope>IDENTIFICATION</scope>
    <source>
        <strain evidence="4">CBS 304.34</strain>
    </source>
</reference>
<proteinExistence type="predicted"/>
<accession>A0A6A6XYX3</accession>
<keyword evidence="1" id="KW-1133">Transmembrane helix</keyword>
<sequence length="155" mass="17237">MYLWTQSSPPSSPKEELDSDFVLLSHQPDISNLSDDAKHVPKPITVNVNDTVEMGRFIKEHGNERWLSREDRSVREVDLMIVTMIQFVIIVVMGTIALLLLASPETPGDPTTTQAGAINLHLEISLGQTACTSSYSIADSLMLRLNTSCIEVRRQ</sequence>
<keyword evidence="1" id="KW-0812">Transmembrane</keyword>
<evidence type="ECO:0000313" key="3">
    <source>
        <dbReference type="Proteomes" id="UP000504636"/>
    </source>
</evidence>
<dbReference type="EMBL" id="MU003728">
    <property type="protein sequence ID" value="KAF2801766.1"/>
    <property type="molecule type" value="Genomic_DNA"/>
</dbReference>
<dbReference type="Proteomes" id="UP000504636">
    <property type="component" value="Unplaced"/>
</dbReference>
<evidence type="ECO:0000256" key="1">
    <source>
        <dbReference type="SAM" id="Phobius"/>
    </source>
</evidence>
<dbReference type="AlphaFoldDB" id="A0A6A6XYX3"/>
<feature type="transmembrane region" description="Helical" evidence="1">
    <location>
        <begin position="79"/>
        <end position="102"/>
    </location>
</feature>
<organism evidence="2">
    <name type="scientific">Mytilinidion resinicola</name>
    <dbReference type="NCBI Taxonomy" id="574789"/>
    <lineage>
        <taxon>Eukaryota</taxon>
        <taxon>Fungi</taxon>
        <taxon>Dikarya</taxon>
        <taxon>Ascomycota</taxon>
        <taxon>Pezizomycotina</taxon>
        <taxon>Dothideomycetes</taxon>
        <taxon>Pleosporomycetidae</taxon>
        <taxon>Mytilinidiales</taxon>
        <taxon>Mytilinidiaceae</taxon>
        <taxon>Mytilinidion</taxon>
    </lineage>
</organism>
<gene>
    <name evidence="2 4" type="ORF">BDZ99DRAFT_469507</name>
</gene>
<reference evidence="2 4" key="1">
    <citation type="journal article" date="2020" name="Stud. Mycol.">
        <title>101 Dothideomycetes genomes: a test case for predicting lifestyles and emergence of pathogens.</title>
        <authorList>
            <person name="Haridas S."/>
            <person name="Albert R."/>
            <person name="Binder M."/>
            <person name="Bloem J."/>
            <person name="Labutti K."/>
            <person name="Salamov A."/>
            <person name="Andreopoulos B."/>
            <person name="Baker S."/>
            <person name="Barry K."/>
            <person name="Bills G."/>
            <person name="Bluhm B."/>
            <person name="Cannon C."/>
            <person name="Castanera R."/>
            <person name="Culley D."/>
            <person name="Daum C."/>
            <person name="Ezra D."/>
            <person name="Gonzalez J."/>
            <person name="Henrissat B."/>
            <person name="Kuo A."/>
            <person name="Liang C."/>
            <person name="Lipzen A."/>
            <person name="Lutzoni F."/>
            <person name="Magnuson J."/>
            <person name="Mondo S."/>
            <person name="Nolan M."/>
            <person name="Ohm R."/>
            <person name="Pangilinan J."/>
            <person name="Park H.-J."/>
            <person name="Ramirez L."/>
            <person name="Alfaro M."/>
            <person name="Sun H."/>
            <person name="Tritt A."/>
            <person name="Yoshinaga Y."/>
            <person name="Zwiers L.-H."/>
            <person name="Turgeon B."/>
            <person name="Goodwin S."/>
            <person name="Spatafora J."/>
            <person name="Crous P."/>
            <person name="Grigoriev I."/>
        </authorList>
    </citation>
    <scope>NUCLEOTIDE SEQUENCE</scope>
    <source>
        <strain evidence="2 4">CBS 304.34</strain>
    </source>
</reference>
<protein>
    <submittedName>
        <fullName evidence="2 4">Uncharacterized protein</fullName>
    </submittedName>
</protein>
<name>A0A6A6XYX3_9PEZI</name>
<dbReference type="RefSeq" id="XP_033568730.1">
    <property type="nucleotide sequence ID" value="XM_033721514.1"/>
</dbReference>
<evidence type="ECO:0000313" key="4">
    <source>
        <dbReference type="RefSeq" id="XP_033568730.1"/>
    </source>
</evidence>
<dbReference type="OrthoDB" id="10472974at2759"/>
<reference evidence="4" key="2">
    <citation type="submission" date="2020-04" db="EMBL/GenBank/DDBJ databases">
        <authorList>
            <consortium name="NCBI Genome Project"/>
        </authorList>
    </citation>
    <scope>NUCLEOTIDE SEQUENCE</scope>
    <source>
        <strain evidence="4">CBS 304.34</strain>
    </source>
</reference>
<keyword evidence="1" id="KW-0472">Membrane</keyword>